<dbReference type="EMBL" id="MU866257">
    <property type="protein sequence ID" value="KAK4174932.1"/>
    <property type="molecule type" value="Genomic_DNA"/>
</dbReference>
<evidence type="ECO:0000313" key="2">
    <source>
        <dbReference type="EMBL" id="KAK4174932.1"/>
    </source>
</evidence>
<dbReference type="AlphaFoldDB" id="A0AAN6W7D6"/>
<gene>
    <name evidence="2" type="ORF">QBC36DRAFT_32573</name>
</gene>
<evidence type="ECO:0000256" key="1">
    <source>
        <dbReference type="SAM" id="SignalP"/>
    </source>
</evidence>
<organism evidence="2 3">
    <name type="scientific">Triangularia setosa</name>
    <dbReference type="NCBI Taxonomy" id="2587417"/>
    <lineage>
        <taxon>Eukaryota</taxon>
        <taxon>Fungi</taxon>
        <taxon>Dikarya</taxon>
        <taxon>Ascomycota</taxon>
        <taxon>Pezizomycotina</taxon>
        <taxon>Sordariomycetes</taxon>
        <taxon>Sordariomycetidae</taxon>
        <taxon>Sordariales</taxon>
        <taxon>Podosporaceae</taxon>
        <taxon>Triangularia</taxon>
    </lineage>
</organism>
<reference evidence="2" key="1">
    <citation type="journal article" date="2023" name="Mol. Phylogenet. Evol.">
        <title>Genome-scale phylogeny and comparative genomics of the fungal order Sordariales.</title>
        <authorList>
            <person name="Hensen N."/>
            <person name="Bonometti L."/>
            <person name="Westerberg I."/>
            <person name="Brannstrom I.O."/>
            <person name="Guillou S."/>
            <person name="Cros-Aarteil S."/>
            <person name="Calhoun S."/>
            <person name="Haridas S."/>
            <person name="Kuo A."/>
            <person name="Mondo S."/>
            <person name="Pangilinan J."/>
            <person name="Riley R."/>
            <person name="LaButti K."/>
            <person name="Andreopoulos B."/>
            <person name="Lipzen A."/>
            <person name="Chen C."/>
            <person name="Yan M."/>
            <person name="Daum C."/>
            <person name="Ng V."/>
            <person name="Clum A."/>
            <person name="Steindorff A."/>
            <person name="Ohm R.A."/>
            <person name="Martin F."/>
            <person name="Silar P."/>
            <person name="Natvig D.O."/>
            <person name="Lalanne C."/>
            <person name="Gautier V."/>
            <person name="Ament-Velasquez S.L."/>
            <person name="Kruys A."/>
            <person name="Hutchinson M.I."/>
            <person name="Powell A.J."/>
            <person name="Barry K."/>
            <person name="Miller A.N."/>
            <person name="Grigoriev I.V."/>
            <person name="Debuchy R."/>
            <person name="Gladieux P."/>
            <person name="Hiltunen Thoren M."/>
            <person name="Johannesson H."/>
        </authorList>
    </citation>
    <scope>NUCLEOTIDE SEQUENCE</scope>
    <source>
        <strain evidence="2">CBS 892.96</strain>
    </source>
</reference>
<comment type="caution">
    <text evidence="2">The sequence shown here is derived from an EMBL/GenBank/DDBJ whole genome shotgun (WGS) entry which is preliminary data.</text>
</comment>
<feature type="chain" id="PRO_5043031540" description="Secreted protein" evidence="1">
    <location>
        <begin position="24"/>
        <end position="129"/>
    </location>
</feature>
<evidence type="ECO:0008006" key="4">
    <source>
        <dbReference type="Google" id="ProtNLM"/>
    </source>
</evidence>
<proteinExistence type="predicted"/>
<reference evidence="2" key="2">
    <citation type="submission" date="2023-05" db="EMBL/GenBank/DDBJ databases">
        <authorList>
            <consortium name="Lawrence Berkeley National Laboratory"/>
            <person name="Steindorff A."/>
            <person name="Hensen N."/>
            <person name="Bonometti L."/>
            <person name="Westerberg I."/>
            <person name="Brannstrom I.O."/>
            <person name="Guillou S."/>
            <person name="Cros-Aarteil S."/>
            <person name="Calhoun S."/>
            <person name="Haridas S."/>
            <person name="Kuo A."/>
            <person name="Mondo S."/>
            <person name="Pangilinan J."/>
            <person name="Riley R."/>
            <person name="Labutti K."/>
            <person name="Andreopoulos B."/>
            <person name="Lipzen A."/>
            <person name="Chen C."/>
            <person name="Yanf M."/>
            <person name="Daum C."/>
            <person name="Ng V."/>
            <person name="Clum A."/>
            <person name="Ohm R."/>
            <person name="Martin F."/>
            <person name="Silar P."/>
            <person name="Natvig D."/>
            <person name="Lalanne C."/>
            <person name="Gautier V."/>
            <person name="Ament-Velasquez S.L."/>
            <person name="Kruys A."/>
            <person name="Hutchinson M.I."/>
            <person name="Powell A.J."/>
            <person name="Barry K."/>
            <person name="Miller A.N."/>
            <person name="Grigoriev I.V."/>
            <person name="Debuchy R."/>
            <person name="Gladieux P."/>
            <person name="Thoren M.H."/>
            <person name="Johannesson H."/>
        </authorList>
    </citation>
    <scope>NUCLEOTIDE SEQUENCE</scope>
    <source>
        <strain evidence="2">CBS 892.96</strain>
    </source>
</reference>
<keyword evidence="1" id="KW-0732">Signal</keyword>
<keyword evidence="3" id="KW-1185">Reference proteome</keyword>
<name>A0AAN6W7D6_9PEZI</name>
<dbReference type="Proteomes" id="UP001302321">
    <property type="component" value="Unassembled WGS sequence"/>
</dbReference>
<accession>A0AAN6W7D6</accession>
<sequence>MAAGWFFLSYFLVSSCLPKFLEGLLAARYYLPFLLVHPEQATRPPFLSSAWIKGVSGPIKLSVGLSVRVSNVDPLDKLVSSRRVVQIVIVAEPSGEHKVGDHPSGSPGSCSWDFLRPIFHYIGSKSLLW</sequence>
<feature type="signal peptide" evidence="1">
    <location>
        <begin position="1"/>
        <end position="23"/>
    </location>
</feature>
<evidence type="ECO:0000313" key="3">
    <source>
        <dbReference type="Proteomes" id="UP001302321"/>
    </source>
</evidence>
<protein>
    <recommendedName>
        <fullName evidence="4">Secreted protein</fullName>
    </recommendedName>
</protein>